<dbReference type="RefSeq" id="WP_188574046.1">
    <property type="nucleotide sequence ID" value="NZ_BMDZ01000001.1"/>
</dbReference>
<evidence type="ECO:0000313" key="8">
    <source>
        <dbReference type="EMBL" id="GGB24007.1"/>
    </source>
</evidence>
<keyword evidence="9" id="KW-1185">Reference proteome</keyword>
<dbReference type="EC" id="2.1.1.207" evidence="6"/>
<keyword evidence="4 6" id="KW-0949">S-adenosyl-L-methionine</keyword>
<evidence type="ECO:0000256" key="6">
    <source>
        <dbReference type="HAMAP-Rule" id="MF_01885"/>
    </source>
</evidence>
<evidence type="ECO:0000256" key="5">
    <source>
        <dbReference type="ARBA" id="ARBA00022694"/>
    </source>
</evidence>
<comment type="subcellular location">
    <subcellularLocation>
        <location evidence="6">Cytoplasm</location>
    </subcellularLocation>
</comment>
<evidence type="ECO:0000256" key="3">
    <source>
        <dbReference type="ARBA" id="ARBA00022679"/>
    </source>
</evidence>
<evidence type="ECO:0000256" key="4">
    <source>
        <dbReference type="ARBA" id="ARBA00022691"/>
    </source>
</evidence>
<keyword evidence="3 6" id="KW-0808">Transferase</keyword>
<comment type="catalytic activity">
    <reaction evidence="6">
        <text>5-carboxymethylaminomethyluridine(34) in tRNA(Leu) + S-adenosyl-L-methionine = 5-carboxymethylaminomethyl-2'-O-methyluridine(34) in tRNA(Leu) + S-adenosyl-L-homocysteine + H(+)</text>
        <dbReference type="Rhea" id="RHEA:43088"/>
        <dbReference type="Rhea" id="RHEA-COMP:10333"/>
        <dbReference type="Rhea" id="RHEA-COMP:10334"/>
        <dbReference type="ChEBI" id="CHEBI:15378"/>
        <dbReference type="ChEBI" id="CHEBI:57856"/>
        <dbReference type="ChEBI" id="CHEBI:59789"/>
        <dbReference type="ChEBI" id="CHEBI:74508"/>
        <dbReference type="ChEBI" id="CHEBI:74511"/>
        <dbReference type="EC" id="2.1.1.207"/>
    </reaction>
</comment>
<comment type="similarity">
    <text evidence="6">Belongs to the class IV-like SAM-binding methyltransferase superfamily. RNA methyltransferase TrmH family. TrmL subfamily.</text>
</comment>
<feature type="binding site" evidence="6">
    <location>
        <position position="131"/>
    </location>
    <ligand>
        <name>S-adenosyl-L-methionine</name>
        <dbReference type="ChEBI" id="CHEBI:59789"/>
    </ligand>
</feature>
<dbReference type="EMBL" id="BMDZ01000001">
    <property type="protein sequence ID" value="GGB24007.1"/>
    <property type="molecule type" value="Genomic_DNA"/>
</dbReference>
<reference evidence="9" key="1">
    <citation type="journal article" date="2019" name="Int. J. Syst. Evol. Microbiol.">
        <title>The Global Catalogue of Microorganisms (GCM) 10K type strain sequencing project: providing services to taxonomists for standard genome sequencing and annotation.</title>
        <authorList>
            <consortium name="The Broad Institute Genomics Platform"/>
            <consortium name="The Broad Institute Genome Sequencing Center for Infectious Disease"/>
            <person name="Wu L."/>
            <person name="Ma J."/>
        </authorList>
    </citation>
    <scope>NUCLEOTIDE SEQUENCE [LARGE SCALE GENOMIC DNA]</scope>
    <source>
        <strain evidence="9">CGMCC 1.10188</strain>
    </source>
</reference>
<dbReference type="Pfam" id="PF00588">
    <property type="entry name" value="SpoU_methylase"/>
    <property type="match status" value="1"/>
</dbReference>
<dbReference type="PIRSF" id="PIRSF029256">
    <property type="entry name" value="SpoU_TrmH_prd"/>
    <property type="match status" value="1"/>
</dbReference>
<name>A0ABQ1I7B6_9PROT</name>
<dbReference type="Proteomes" id="UP000603352">
    <property type="component" value="Unassembled WGS sequence"/>
</dbReference>
<dbReference type="InterPro" id="IPR001537">
    <property type="entry name" value="SpoU_MeTrfase"/>
</dbReference>
<dbReference type="SUPFAM" id="SSF75217">
    <property type="entry name" value="alpha/beta knot"/>
    <property type="match status" value="1"/>
</dbReference>
<comment type="subunit">
    <text evidence="6">Homodimer.</text>
</comment>
<evidence type="ECO:0000256" key="2">
    <source>
        <dbReference type="ARBA" id="ARBA00022603"/>
    </source>
</evidence>
<dbReference type="InterPro" id="IPR029026">
    <property type="entry name" value="tRNA_m1G_MTases_N"/>
</dbReference>
<dbReference type="Gene3D" id="3.40.1280.10">
    <property type="match status" value="1"/>
</dbReference>
<comment type="caution">
    <text evidence="8">The sequence shown here is derived from an EMBL/GenBank/DDBJ whole genome shotgun (WGS) entry which is preliminary data.</text>
</comment>
<comment type="catalytic activity">
    <reaction evidence="6">
        <text>cytidine(34) in tRNA + S-adenosyl-L-methionine = 2'-O-methylcytidine(34) in tRNA + S-adenosyl-L-homocysteine + H(+)</text>
        <dbReference type="Rhea" id="RHEA:43084"/>
        <dbReference type="Rhea" id="RHEA-COMP:10331"/>
        <dbReference type="Rhea" id="RHEA-COMP:10332"/>
        <dbReference type="ChEBI" id="CHEBI:15378"/>
        <dbReference type="ChEBI" id="CHEBI:57856"/>
        <dbReference type="ChEBI" id="CHEBI:59789"/>
        <dbReference type="ChEBI" id="CHEBI:74495"/>
        <dbReference type="ChEBI" id="CHEBI:82748"/>
        <dbReference type="EC" id="2.1.1.207"/>
    </reaction>
</comment>
<comment type="function">
    <text evidence="6">Methylates the ribose at the nucleotide 34 wobble position in the two leucyl isoacceptors tRNA(Leu)(CmAA) and tRNA(Leu)(cmnm5UmAA). Catalyzes the methyl transfer from S-adenosyl-L-methionine to the 2'-OH of the wobble nucleotide.</text>
</comment>
<feature type="binding site" evidence="6">
    <location>
        <position position="103"/>
    </location>
    <ligand>
        <name>S-adenosyl-L-methionine</name>
        <dbReference type="ChEBI" id="CHEBI:59789"/>
    </ligand>
</feature>
<feature type="domain" description="tRNA/rRNA methyltransferase SpoU type" evidence="7">
    <location>
        <begin position="2"/>
        <end position="142"/>
    </location>
</feature>
<evidence type="ECO:0000313" key="9">
    <source>
        <dbReference type="Proteomes" id="UP000603352"/>
    </source>
</evidence>
<evidence type="ECO:0000259" key="7">
    <source>
        <dbReference type="Pfam" id="PF00588"/>
    </source>
</evidence>
<accession>A0ABQ1I7B6</accession>
<organism evidence="8 9">
    <name type="scientific">Tistrella bauzanensis</name>
    <dbReference type="NCBI Taxonomy" id="657419"/>
    <lineage>
        <taxon>Bacteria</taxon>
        <taxon>Pseudomonadati</taxon>
        <taxon>Pseudomonadota</taxon>
        <taxon>Alphaproteobacteria</taxon>
        <taxon>Geminicoccales</taxon>
        <taxon>Geminicoccaceae</taxon>
        <taxon>Tistrella</taxon>
    </lineage>
</organism>
<feature type="binding site" evidence="6">
    <location>
        <position position="81"/>
    </location>
    <ligand>
        <name>S-adenosyl-L-methionine</name>
        <dbReference type="ChEBI" id="CHEBI:59789"/>
    </ligand>
</feature>
<keyword evidence="1 6" id="KW-0963">Cytoplasm</keyword>
<dbReference type="InterPro" id="IPR016914">
    <property type="entry name" value="TrmL"/>
</dbReference>
<gene>
    <name evidence="6 8" type="primary">trmL</name>
    <name evidence="8" type="ORF">GCM10011505_01570</name>
</gene>
<dbReference type="HAMAP" id="MF_01885">
    <property type="entry name" value="tRNA_methyltr_TrmL"/>
    <property type="match status" value="1"/>
</dbReference>
<dbReference type="PANTHER" id="PTHR42971:SF1">
    <property type="entry name" value="TRNA (CYTIDINE(34)-2'-O)-METHYLTRANSFERASE"/>
    <property type="match status" value="1"/>
</dbReference>
<proteinExistence type="inferred from homology"/>
<protein>
    <recommendedName>
        <fullName evidence="6">tRNA (cytidine(34)-2'-O)-methyltransferase</fullName>
        <ecNumber evidence="6">2.1.1.207</ecNumber>
    </recommendedName>
    <alternativeName>
        <fullName evidence="6">tRNA (cytidine/uridine-2'-O-)-methyltransferase TrmL</fullName>
    </alternativeName>
</protein>
<keyword evidence="2 6" id="KW-0489">Methyltransferase</keyword>
<feature type="binding site" evidence="6">
    <location>
        <position position="123"/>
    </location>
    <ligand>
        <name>S-adenosyl-L-methionine</name>
        <dbReference type="ChEBI" id="CHEBI:59789"/>
    </ligand>
</feature>
<dbReference type="PANTHER" id="PTHR42971">
    <property type="entry name" value="TRNA (CYTIDINE(34)-2'-O)-METHYLTRANSFERASE"/>
    <property type="match status" value="1"/>
</dbReference>
<dbReference type="InterPro" id="IPR029028">
    <property type="entry name" value="Alpha/beta_knot_MTases"/>
</dbReference>
<sequence length="162" mass="17384">MRLALFEPDIPGNAGTCIRLGACLGLAVDIIEPCGFILSDTRMKRAGMDYAARAAVRRHASWAHFQDERRQSRLPGRLVLLTTAGALPHTEAVFHADDILMVGRESAGVPDHVHQAADLRVRIPLRPGFRSLNVAVAASMVLGEALRQTGGFDADGAIPAQP</sequence>
<keyword evidence="5 6" id="KW-0819">tRNA processing</keyword>
<evidence type="ECO:0000256" key="1">
    <source>
        <dbReference type="ARBA" id="ARBA00022490"/>
    </source>
</evidence>